<sequence length="258" mass="29485">MKSEDKEHNLTDMESLTGKKIFVLYPDEKIRNIFYGQLRNQFAVYYIYDYEKIRQLAEYYPSSIVVINLVDNELEWLPEEISSEIEGLSDDARPETIAIYDKIKPQSEFCSRSIQFLGDDKTLRAELYEIFIQLNGKGRRNFVRLGGSGEEIALMKITSDAGEYNAIAHDMSSSGLSCSIIQTADISKGESLTIRLSLEGKTVELRAEKILERSFGETIIHVLKFSEPMSEDSRTGLLNFIYSSLDSKMHEFIKNLSI</sequence>
<dbReference type="InterPro" id="IPR009875">
    <property type="entry name" value="PilZ_domain"/>
</dbReference>
<protein>
    <submittedName>
        <fullName evidence="2">PilZ domain-containing protein</fullName>
    </submittedName>
</protein>
<name>A0AAJ1IFC0_9SPIO</name>
<dbReference type="Proteomes" id="UP001221217">
    <property type="component" value="Unassembled WGS sequence"/>
</dbReference>
<dbReference type="Pfam" id="PF07238">
    <property type="entry name" value="PilZ"/>
    <property type="match status" value="1"/>
</dbReference>
<gene>
    <name evidence="2" type="ORF">PQJ61_15870</name>
</gene>
<evidence type="ECO:0000259" key="1">
    <source>
        <dbReference type="Pfam" id="PF07238"/>
    </source>
</evidence>
<dbReference type="AlphaFoldDB" id="A0AAJ1IFC0"/>
<accession>A0AAJ1IFC0</accession>
<evidence type="ECO:0000313" key="2">
    <source>
        <dbReference type="EMBL" id="MDC7228239.1"/>
    </source>
</evidence>
<dbReference type="Gene3D" id="2.40.10.220">
    <property type="entry name" value="predicted glycosyltransferase like domains"/>
    <property type="match status" value="1"/>
</dbReference>
<reference evidence="2 3" key="1">
    <citation type="submission" date="2022-12" db="EMBL/GenBank/DDBJ databases">
        <title>Metagenome assembled genome from gulf of manar.</title>
        <authorList>
            <person name="Kohli P."/>
            <person name="Pk S."/>
            <person name="Venkata Ramana C."/>
            <person name="Sasikala C."/>
        </authorList>
    </citation>
    <scope>NUCLEOTIDE SEQUENCE [LARGE SCALE GENOMIC DNA]</scope>
    <source>
        <strain evidence="2">JB008</strain>
    </source>
</reference>
<feature type="domain" description="PilZ" evidence="1">
    <location>
        <begin position="139"/>
        <end position="242"/>
    </location>
</feature>
<dbReference type="GO" id="GO:0035438">
    <property type="term" value="F:cyclic-di-GMP binding"/>
    <property type="evidence" value="ECO:0007669"/>
    <property type="project" value="InterPro"/>
</dbReference>
<comment type="caution">
    <text evidence="2">The sequence shown here is derived from an EMBL/GenBank/DDBJ whole genome shotgun (WGS) entry which is preliminary data.</text>
</comment>
<proteinExistence type="predicted"/>
<evidence type="ECO:0000313" key="3">
    <source>
        <dbReference type="Proteomes" id="UP001221217"/>
    </source>
</evidence>
<organism evidence="2 3">
    <name type="scientific">Candidatus Thalassospirochaeta sargassi</name>
    <dbReference type="NCBI Taxonomy" id="3119039"/>
    <lineage>
        <taxon>Bacteria</taxon>
        <taxon>Pseudomonadati</taxon>
        <taxon>Spirochaetota</taxon>
        <taxon>Spirochaetia</taxon>
        <taxon>Spirochaetales</taxon>
        <taxon>Spirochaetaceae</taxon>
        <taxon>Candidatus Thalassospirochaeta</taxon>
    </lineage>
</organism>
<dbReference type="EMBL" id="JAQQAL010000042">
    <property type="protein sequence ID" value="MDC7228239.1"/>
    <property type="molecule type" value="Genomic_DNA"/>
</dbReference>